<keyword evidence="1" id="KW-1133">Transmembrane helix</keyword>
<accession>A0ABP1LVG5</accession>
<keyword evidence="1" id="KW-0812">Transmembrane</keyword>
<dbReference type="Proteomes" id="UP001642409">
    <property type="component" value="Unassembled WGS sequence"/>
</dbReference>
<name>A0ABP1LVG5_9EUKA</name>
<gene>
    <name evidence="2" type="ORF">HINF_LOCUS66178</name>
</gene>
<protein>
    <submittedName>
        <fullName evidence="2">Hypothetical_protein</fullName>
    </submittedName>
</protein>
<comment type="caution">
    <text evidence="2">The sequence shown here is derived from an EMBL/GenBank/DDBJ whole genome shotgun (WGS) entry which is preliminary data.</text>
</comment>
<reference evidence="2 3" key="1">
    <citation type="submission" date="2024-07" db="EMBL/GenBank/DDBJ databases">
        <authorList>
            <person name="Akdeniz Z."/>
        </authorList>
    </citation>
    <scope>NUCLEOTIDE SEQUENCE [LARGE SCALE GENOMIC DNA]</scope>
</reference>
<evidence type="ECO:0000256" key="1">
    <source>
        <dbReference type="SAM" id="Phobius"/>
    </source>
</evidence>
<feature type="transmembrane region" description="Helical" evidence="1">
    <location>
        <begin position="118"/>
        <end position="142"/>
    </location>
</feature>
<evidence type="ECO:0000313" key="2">
    <source>
        <dbReference type="EMBL" id="CAL6092257.1"/>
    </source>
</evidence>
<feature type="transmembrane region" description="Helical" evidence="1">
    <location>
        <begin position="20"/>
        <end position="41"/>
    </location>
</feature>
<organism evidence="2 3">
    <name type="scientific">Hexamita inflata</name>
    <dbReference type="NCBI Taxonomy" id="28002"/>
    <lineage>
        <taxon>Eukaryota</taxon>
        <taxon>Metamonada</taxon>
        <taxon>Diplomonadida</taxon>
        <taxon>Hexamitidae</taxon>
        <taxon>Hexamitinae</taxon>
        <taxon>Hexamita</taxon>
    </lineage>
</organism>
<sequence>MMQKDNSEVRFVIYKRVRSFFEGVPLFLLPKTLFFYELLLICINNQQICFKYRQILPQSEVSGKTPAQSRQEHHIPTIISLRALRQSLPIRQSLCHKLEMIPLPMATAKILVCEQFNLFSQITLVGVLIILSSLILLELFLLRWLHKLRELGDYLAFDDQTQNFICFNSNNVQVGTS</sequence>
<evidence type="ECO:0000313" key="3">
    <source>
        <dbReference type="Proteomes" id="UP001642409"/>
    </source>
</evidence>
<keyword evidence="1" id="KW-0472">Membrane</keyword>
<proteinExistence type="predicted"/>
<keyword evidence="3" id="KW-1185">Reference proteome</keyword>
<dbReference type="EMBL" id="CAXDID020000443">
    <property type="protein sequence ID" value="CAL6092257.1"/>
    <property type="molecule type" value="Genomic_DNA"/>
</dbReference>